<evidence type="ECO:0000256" key="11">
    <source>
        <dbReference type="ARBA" id="ARBA00025182"/>
    </source>
</evidence>
<evidence type="ECO:0000256" key="12">
    <source>
        <dbReference type="RuleBase" id="RU365087"/>
    </source>
</evidence>
<comment type="caution">
    <text evidence="12">Lacks conserved residue(s) required for the propagation of feature annotation.</text>
</comment>
<feature type="compositionally biased region" description="Acidic residues" evidence="13">
    <location>
        <begin position="95"/>
        <end position="111"/>
    </location>
</feature>
<comment type="subcellular location">
    <subcellularLocation>
        <location evidence="1 12">Cell membrane</location>
        <topology evidence="1 12">Multi-pass membrane protein</topology>
    </subcellularLocation>
</comment>
<keyword evidence="8 12" id="KW-1133">Transmembrane helix</keyword>
<keyword evidence="5 12" id="KW-1003">Cell membrane</keyword>
<dbReference type="PRINTS" id="PR01651">
    <property type="entry name" value="SECGEXPORT"/>
</dbReference>
<evidence type="ECO:0000256" key="7">
    <source>
        <dbReference type="ARBA" id="ARBA00022927"/>
    </source>
</evidence>
<name>A0ABU7M1F2_9PROT</name>
<dbReference type="EMBL" id="JAZDRO010000006">
    <property type="protein sequence ID" value="MEE2567511.1"/>
    <property type="molecule type" value="Genomic_DNA"/>
</dbReference>
<evidence type="ECO:0000313" key="15">
    <source>
        <dbReference type="Proteomes" id="UP001310692"/>
    </source>
</evidence>
<evidence type="ECO:0000256" key="8">
    <source>
        <dbReference type="ARBA" id="ARBA00022989"/>
    </source>
</evidence>
<evidence type="ECO:0000256" key="9">
    <source>
        <dbReference type="ARBA" id="ARBA00023010"/>
    </source>
</evidence>
<organism evidence="14 15">
    <name type="scientific">Hyphobacterium marinum</name>
    <dbReference type="NCBI Taxonomy" id="3116574"/>
    <lineage>
        <taxon>Bacteria</taxon>
        <taxon>Pseudomonadati</taxon>
        <taxon>Pseudomonadota</taxon>
        <taxon>Alphaproteobacteria</taxon>
        <taxon>Maricaulales</taxon>
        <taxon>Maricaulaceae</taxon>
        <taxon>Hyphobacterium</taxon>
    </lineage>
</organism>
<dbReference type="PANTHER" id="PTHR34182">
    <property type="entry name" value="PROTEIN-EXPORT MEMBRANE PROTEIN SECG"/>
    <property type="match status" value="1"/>
</dbReference>
<reference evidence="14 15" key="1">
    <citation type="submission" date="2024-01" db="EMBL/GenBank/DDBJ databases">
        <title>Hyphobacterium bacterium isolated from marine sediment.</title>
        <authorList>
            <person name="Zhao S."/>
        </authorList>
    </citation>
    <scope>NUCLEOTIDE SEQUENCE [LARGE SCALE GENOMIC DNA]</scope>
    <source>
        <strain evidence="14 15">Y60-23</strain>
    </source>
</reference>
<dbReference type="RefSeq" id="WP_330197075.1">
    <property type="nucleotide sequence ID" value="NZ_JAZDRO010000006.1"/>
</dbReference>
<feature type="transmembrane region" description="Helical" evidence="12">
    <location>
        <begin position="51"/>
        <end position="73"/>
    </location>
</feature>
<keyword evidence="7 12" id="KW-0653">Protein transport</keyword>
<evidence type="ECO:0000256" key="4">
    <source>
        <dbReference type="ARBA" id="ARBA00022448"/>
    </source>
</evidence>
<keyword evidence="10 12" id="KW-0472">Membrane</keyword>
<dbReference type="NCBIfam" id="TIGR00810">
    <property type="entry name" value="secG"/>
    <property type="match status" value="1"/>
</dbReference>
<dbReference type="PANTHER" id="PTHR34182:SF1">
    <property type="entry name" value="PROTEIN-EXPORT MEMBRANE PROTEIN SECG"/>
    <property type="match status" value="1"/>
</dbReference>
<comment type="caution">
    <text evidence="14">The sequence shown here is derived from an EMBL/GenBank/DDBJ whole genome shotgun (WGS) entry which is preliminary data.</text>
</comment>
<evidence type="ECO:0000256" key="2">
    <source>
        <dbReference type="ARBA" id="ARBA00008445"/>
    </source>
</evidence>
<feature type="region of interest" description="Disordered" evidence="13">
    <location>
        <begin position="92"/>
        <end position="111"/>
    </location>
</feature>
<dbReference type="Pfam" id="PF03840">
    <property type="entry name" value="SecG"/>
    <property type="match status" value="1"/>
</dbReference>
<comment type="similarity">
    <text evidence="2 12">Belongs to the SecG family.</text>
</comment>
<accession>A0ABU7M1F2</accession>
<comment type="function">
    <text evidence="11 12">Involved in protein export. Participates in an early event of protein translocation.</text>
</comment>
<gene>
    <name evidence="14" type="primary">secG</name>
    <name evidence="14" type="ORF">V0U35_12555</name>
</gene>
<protein>
    <recommendedName>
        <fullName evidence="3 12">Protein-export membrane protein SecG</fullName>
    </recommendedName>
</protein>
<dbReference type="Proteomes" id="UP001310692">
    <property type="component" value="Unassembled WGS sequence"/>
</dbReference>
<evidence type="ECO:0000256" key="3">
    <source>
        <dbReference type="ARBA" id="ARBA00017876"/>
    </source>
</evidence>
<evidence type="ECO:0000256" key="6">
    <source>
        <dbReference type="ARBA" id="ARBA00022692"/>
    </source>
</evidence>
<keyword evidence="15" id="KW-1185">Reference proteome</keyword>
<evidence type="ECO:0000256" key="5">
    <source>
        <dbReference type="ARBA" id="ARBA00022475"/>
    </source>
</evidence>
<evidence type="ECO:0000256" key="13">
    <source>
        <dbReference type="SAM" id="MobiDB-lite"/>
    </source>
</evidence>
<evidence type="ECO:0000313" key="14">
    <source>
        <dbReference type="EMBL" id="MEE2567511.1"/>
    </source>
</evidence>
<keyword evidence="4 12" id="KW-0813">Transport</keyword>
<dbReference type="InterPro" id="IPR004692">
    <property type="entry name" value="SecG"/>
</dbReference>
<evidence type="ECO:0000256" key="10">
    <source>
        <dbReference type="ARBA" id="ARBA00023136"/>
    </source>
</evidence>
<proteinExistence type="inferred from homology"/>
<keyword evidence="9 12" id="KW-0811">Translocation</keyword>
<keyword evidence="6 12" id="KW-0812">Transmembrane</keyword>
<evidence type="ECO:0000256" key="1">
    <source>
        <dbReference type="ARBA" id="ARBA00004651"/>
    </source>
</evidence>
<sequence length="111" mass="11377">MTTVLLVVHLLVAIALVGVVLMQRSEGGALGMGGGPGGMMTGRGAASLLTRVTIGLAAAFFALSILLAIVFGIDSQGRSVYDNADEAIQLQLDAPAEEEETPEDPVVPIDD</sequence>